<reference evidence="1 2" key="1">
    <citation type="submission" date="2009-02" db="EMBL/GenBank/DDBJ databases">
        <authorList>
            <person name="Fulton L."/>
            <person name="Clifton S."/>
            <person name="Fulton B."/>
            <person name="Xu J."/>
            <person name="Minx P."/>
            <person name="Pepin K.H."/>
            <person name="Johnson M."/>
            <person name="Bhonagiri V."/>
            <person name="Nash W.E."/>
            <person name="Mardis E.R."/>
            <person name="Wilson R.K."/>
        </authorList>
    </citation>
    <scope>NUCLEOTIDE SEQUENCE [LARGE SCALE GENOMIC DNA]</scope>
    <source>
        <strain evidence="1 2">DSM 16841</strain>
    </source>
</reference>
<sequence>MHINGGDTMLTLTPVALATANAFVNAHHRHHKATAGHKFSIGCAKDGELVGVAIVGRPVSRYLDDGWTLEVNRLCTTGERNACSILYAASARAAKAMGYRKIITYTLDSENGSSLRAAGWSCAGMAGGKCWTGSRKPASALYPAQMKLRYEKLL</sequence>
<dbReference type="NCBIfam" id="NF045478">
    <property type="entry name" value="XF1762_fam"/>
    <property type="match status" value="1"/>
</dbReference>
<dbReference type="Proteomes" id="UP000003561">
    <property type="component" value="Unassembled WGS sequence"/>
</dbReference>
<dbReference type="eggNOG" id="ENOG503067M">
    <property type="taxonomic scope" value="Bacteria"/>
</dbReference>
<dbReference type="InterPro" id="IPR053780">
    <property type="entry name" value="Gp66-like"/>
</dbReference>
<dbReference type="InterPro" id="IPR057895">
    <property type="entry name" value="Mom"/>
</dbReference>
<protein>
    <recommendedName>
        <fullName evidence="3">N-acetyltransferase domain-containing protein</fullName>
    </recommendedName>
</protein>
<evidence type="ECO:0008006" key="3">
    <source>
        <dbReference type="Google" id="ProtNLM"/>
    </source>
</evidence>
<evidence type="ECO:0000313" key="1">
    <source>
        <dbReference type="EMBL" id="EEG95464.1"/>
    </source>
</evidence>
<dbReference type="AlphaFoldDB" id="C0FPK9"/>
<accession>C0FPK9</accession>
<organism evidence="1 2">
    <name type="scientific">Roseburia inulinivorans DSM 16841</name>
    <dbReference type="NCBI Taxonomy" id="622312"/>
    <lineage>
        <taxon>Bacteria</taxon>
        <taxon>Bacillati</taxon>
        <taxon>Bacillota</taxon>
        <taxon>Clostridia</taxon>
        <taxon>Lachnospirales</taxon>
        <taxon>Lachnospiraceae</taxon>
        <taxon>Roseburia</taxon>
    </lineage>
</organism>
<gene>
    <name evidence="1" type="ORF">ROSEINA2194_00661</name>
</gene>
<comment type="caution">
    <text evidence="1">The sequence shown here is derived from an EMBL/GenBank/DDBJ whole genome shotgun (WGS) entry which is preliminary data.</text>
</comment>
<evidence type="ECO:0000313" key="2">
    <source>
        <dbReference type="Proteomes" id="UP000003561"/>
    </source>
</evidence>
<name>C0FPK9_9FIRM</name>
<reference evidence="1 2" key="2">
    <citation type="submission" date="2009-03" db="EMBL/GenBank/DDBJ databases">
        <title>Draft genome sequence of Roseburia inulinivorans (DSM 16841).</title>
        <authorList>
            <person name="Sudarsanam P."/>
            <person name="Ley R."/>
            <person name="Guruge J."/>
            <person name="Turnbaugh P.J."/>
            <person name="Mahowald M."/>
            <person name="Liep D."/>
            <person name="Gordon J."/>
        </authorList>
    </citation>
    <scope>NUCLEOTIDE SEQUENCE [LARGE SCALE GENOMIC DNA]</scope>
    <source>
        <strain evidence="1 2">DSM 16841</strain>
    </source>
</reference>
<dbReference type="Pfam" id="PF25680">
    <property type="entry name" value="Mom"/>
    <property type="match status" value="1"/>
</dbReference>
<proteinExistence type="predicted"/>
<dbReference type="EMBL" id="ACFY01000031">
    <property type="protein sequence ID" value="EEG95464.1"/>
    <property type="molecule type" value="Genomic_DNA"/>
</dbReference>